<evidence type="ECO:0000259" key="3">
    <source>
        <dbReference type="Pfam" id="PF01326"/>
    </source>
</evidence>
<comment type="caution">
    <text evidence="4">The sequence shown here is derived from an EMBL/GenBank/DDBJ whole genome shotgun (WGS) entry which is preliminary data.</text>
</comment>
<evidence type="ECO:0000256" key="1">
    <source>
        <dbReference type="SAM" id="MobiDB-lite"/>
    </source>
</evidence>
<dbReference type="RefSeq" id="WP_344657972.1">
    <property type="nucleotide sequence ID" value="NZ_BAAAQM010000017.1"/>
</dbReference>
<evidence type="ECO:0000259" key="2">
    <source>
        <dbReference type="Pfam" id="PF00391"/>
    </source>
</evidence>
<dbReference type="Pfam" id="PF01326">
    <property type="entry name" value="PPDK_N"/>
    <property type="match status" value="1"/>
</dbReference>
<keyword evidence="5" id="KW-1185">Reference proteome</keyword>
<dbReference type="InterPro" id="IPR008279">
    <property type="entry name" value="PEP-util_enz_mobile_dom"/>
</dbReference>
<proteinExistence type="predicted"/>
<accession>A0ABP5CZA3</accession>
<gene>
    <name evidence="4" type="ORF">GCM10009838_33690</name>
</gene>
<evidence type="ECO:0000313" key="4">
    <source>
        <dbReference type="EMBL" id="GAA1971583.1"/>
    </source>
</evidence>
<sequence length="912" mass="98106">MTALDTQGSARRRGPGPGTSPDLLRGEALLDPAAAGHKFSRLAELRAAGFAVPDLFGIPAAAFDRALAPVLADLDPPPAAAVPEAVRRWSGKARAAVLSLDVGEELADAVSTAFDDVIGAGGLAAVRACVVPGPGQQGEDSSADPFAGLSDSFLYVPRADLLRRIVECWASAYNPEGVLYRLRRGADPGAARIAVGVQRMVLGASSFVAFTRDPRDGADRVVVAAAYGIGEGVVQERADVDHYFTERATGAVRKEIAVKRRMVGAPAPGGPAEPAECEVPEELAGQPVLQDGVLARVVETACRIEDHFGCPQDIEGTFAADGELWIVQSRPLADLPEQVVWSNHNITESYPGVSCALTYSLARDFYKTVFTDLYRRMGVPEARLCENAHHLERMVGLREGRVYYRLDAWYALHGMMAEFEFIRGWWEHSMGLRPGPGMDLSPGWRGRALRTAPGALRRSARHFRQVGGFLAWWDRTAAEAGDLESLDAEALVAFYRGLWAEVGAQWGVTLTNTVLGIFPAAGYEGLLRRWTGTRHRALFGALLAGGPENRTLAGLRGALQLSDLICARPEARDRILSAATAAEDAAVWQEIVDGVYGPDIADAALRQMRVYGDRAVGDLKLEQLTPRQRPAMMLDMVRPHLRQGTGAEASRADERKIRADGERELREHCRNPLRRAIIRAFASRMRAHLKAREDTRFCRTELFGLSRRVLLRLGVLLAGAGRLDGPRDVLDLTVEEVLGAFDGTLPGSDLRALAALRRADRERWEALPAPPPRLVSLAGRPLDVARPATAAPVDGAAPDAATVLRGLASSSGVVRARARVVLDPDVPADTCRDAILIARETDPGWLFLMTAARGLVVERGTLLSHTAVTGRLLGVPTVVAVAEATARIPDGALVELDGGAGTVRILAEEAEL</sequence>
<dbReference type="InterPro" id="IPR051549">
    <property type="entry name" value="PEP_Utilizing_Enz"/>
</dbReference>
<dbReference type="Gene3D" id="3.30.470.20">
    <property type="entry name" value="ATP-grasp fold, B domain"/>
    <property type="match status" value="1"/>
</dbReference>
<protein>
    <submittedName>
        <fullName evidence="4">Phosphoenolpyruvate synthase</fullName>
    </submittedName>
</protein>
<dbReference type="SUPFAM" id="SSF52009">
    <property type="entry name" value="Phosphohistidine domain"/>
    <property type="match status" value="1"/>
</dbReference>
<dbReference type="Pfam" id="PF00391">
    <property type="entry name" value="PEP-utilizers"/>
    <property type="match status" value="1"/>
</dbReference>
<evidence type="ECO:0000313" key="5">
    <source>
        <dbReference type="Proteomes" id="UP001499854"/>
    </source>
</evidence>
<reference evidence="5" key="1">
    <citation type="journal article" date="2019" name="Int. J. Syst. Evol. Microbiol.">
        <title>The Global Catalogue of Microorganisms (GCM) 10K type strain sequencing project: providing services to taxonomists for standard genome sequencing and annotation.</title>
        <authorList>
            <consortium name="The Broad Institute Genomics Platform"/>
            <consortium name="The Broad Institute Genome Sequencing Center for Infectious Disease"/>
            <person name="Wu L."/>
            <person name="Ma J."/>
        </authorList>
    </citation>
    <scope>NUCLEOTIDE SEQUENCE [LARGE SCALE GENOMIC DNA]</scope>
    <source>
        <strain evidence="5">JCM 16013</strain>
    </source>
</reference>
<feature type="domain" description="Pyruvate phosphate dikinase AMP/ATP-binding" evidence="3">
    <location>
        <begin position="35"/>
        <end position="338"/>
    </location>
</feature>
<dbReference type="SUPFAM" id="SSF56059">
    <property type="entry name" value="Glutathione synthetase ATP-binding domain-like"/>
    <property type="match status" value="1"/>
</dbReference>
<dbReference type="InterPro" id="IPR002192">
    <property type="entry name" value="PPDK_AMP/ATP-bd"/>
</dbReference>
<dbReference type="InterPro" id="IPR036637">
    <property type="entry name" value="Phosphohistidine_dom_sf"/>
</dbReference>
<dbReference type="Gene3D" id="3.30.1490.20">
    <property type="entry name" value="ATP-grasp fold, A domain"/>
    <property type="match status" value="1"/>
</dbReference>
<dbReference type="PANTHER" id="PTHR43615:SF1">
    <property type="entry name" value="PPDK_N DOMAIN-CONTAINING PROTEIN"/>
    <property type="match status" value="1"/>
</dbReference>
<dbReference type="Gene3D" id="3.50.30.10">
    <property type="entry name" value="Phosphohistidine domain"/>
    <property type="match status" value="1"/>
</dbReference>
<organism evidence="4 5">
    <name type="scientific">Catenulispora subtropica</name>
    <dbReference type="NCBI Taxonomy" id="450798"/>
    <lineage>
        <taxon>Bacteria</taxon>
        <taxon>Bacillati</taxon>
        <taxon>Actinomycetota</taxon>
        <taxon>Actinomycetes</taxon>
        <taxon>Catenulisporales</taxon>
        <taxon>Catenulisporaceae</taxon>
        <taxon>Catenulispora</taxon>
    </lineage>
</organism>
<feature type="region of interest" description="Disordered" evidence="1">
    <location>
        <begin position="1"/>
        <end position="25"/>
    </location>
</feature>
<feature type="domain" description="PEP-utilising enzyme mobile" evidence="2">
    <location>
        <begin position="833"/>
        <end position="901"/>
    </location>
</feature>
<dbReference type="Proteomes" id="UP001499854">
    <property type="component" value="Unassembled WGS sequence"/>
</dbReference>
<name>A0ABP5CZA3_9ACTN</name>
<dbReference type="InterPro" id="IPR013815">
    <property type="entry name" value="ATP_grasp_subdomain_1"/>
</dbReference>
<dbReference type="PANTHER" id="PTHR43615">
    <property type="entry name" value="PHOSPHOENOLPYRUVATE SYNTHASE-RELATED"/>
    <property type="match status" value="1"/>
</dbReference>
<dbReference type="EMBL" id="BAAAQM010000017">
    <property type="protein sequence ID" value="GAA1971583.1"/>
    <property type="molecule type" value="Genomic_DNA"/>
</dbReference>